<organism evidence="7">
    <name type="scientific">Ascaris suum</name>
    <name type="common">Pig roundworm</name>
    <name type="synonym">Ascaris lumbricoides</name>
    <dbReference type="NCBI Taxonomy" id="6253"/>
    <lineage>
        <taxon>Eukaryota</taxon>
        <taxon>Metazoa</taxon>
        <taxon>Ecdysozoa</taxon>
        <taxon>Nematoda</taxon>
        <taxon>Chromadorea</taxon>
        <taxon>Rhabditida</taxon>
        <taxon>Spirurina</taxon>
        <taxon>Ascaridomorpha</taxon>
        <taxon>Ascaridoidea</taxon>
        <taxon>Ascarididae</taxon>
        <taxon>Ascaris</taxon>
    </lineage>
</organism>
<keyword evidence="3 6" id="KW-1133">Transmembrane helix</keyword>
<proteinExistence type="evidence at transcript level"/>
<feature type="transmembrane region" description="Helical" evidence="6">
    <location>
        <begin position="489"/>
        <end position="510"/>
    </location>
</feature>
<feature type="transmembrane region" description="Helical" evidence="6">
    <location>
        <begin position="243"/>
        <end position="266"/>
    </location>
</feature>
<evidence type="ECO:0000256" key="3">
    <source>
        <dbReference type="ARBA" id="ARBA00022989"/>
    </source>
</evidence>
<evidence type="ECO:0000256" key="5">
    <source>
        <dbReference type="SAM" id="MobiDB-lite"/>
    </source>
</evidence>
<dbReference type="FunFam" id="1.20.1250.20:FF:000814">
    <property type="entry name" value="Uncharacterized protein"/>
    <property type="match status" value="1"/>
</dbReference>
<evidence type="ECO:0000256" key="6">
    <source>
        <dbReference type="SAM" id="Phobius"/>
    </source>
</evidence>
<feature type="transmembrane region" description="Helical" evidence="6">
    <location>
        <begin position="450"/>
        <end position="477"/>
    </location>
</feature>
<dbReference type="Gene3D" id="1.20.1250.20">
    <property type="entry name" value="MFS general substrate transporter like domains"/>
    <property type="match status" value="1"/>
</dbReference>
<dbReference type="GO" id="GO:0035348">
    <property type="term" value="P:acetyl-CoA transmembrane transport"/>
    <property type="evidence" value="ECO:0007669"/>
    <property type="project" value="InterPro"/>
</dbReference>
<evidence type="ECO:0000256" key="2">
    <source>
        <dbReference type="ARBA" id="ARBA00022692"/>
    </source>
</evidence>
<feature type="transmembrane region" description="Helical" evidence="6">
    <location>
        <begin position="173"/>
        <end position="190"/>
    </location>
</feature>
<evidence type="ECO:0000313" key="7">
    <source>
        <dbReference type="EMBL" id="ADY43973.1"/>
    </source>
</evidence>
<dbReference type="SUPFAM" id="SSF103473">
    <property type="entry name" value="MFS general substrate transporter"/>
    <property type="match status" value="1"/>
</dbReference>
<dbReference type="AlphaFoldDB" id="F1L1G9"/>
<feature type="transmembrane region" description="Helical" evidence="6">
    <location>
        <begin position="145"/>
        <end position="164"/>
    </location>
</feature>
<feature type="transmembrane region" description="Helical" evidence="6">
    <location>
        <begin position="352"/>
        <end position="374"/>
    </location>
</feature>
<accession>F1L1G9</accession>
<dbReference type="Pfam" id="PF13000">
    <property type="entry name" value="Acatn"/>
    <property type="match status" value="2"/>
</dbReference>
<comment type="subcellular location">
    <subcellularLocation>
        <location evidence="1">Membrane</location>
        <topology evidence="1">Multi-pass membrane protein</topology>
    </subcellularLocation>
</comment>
<dbReference type="PANTHER" id="PTHR12778:SF9">
    <property type="entry name" value="ACETYL-COENZYME A TRANSPORTER 1"/>
    <property type="match status" value="1"/>
</dbReference>
<keyword evidence="4 6" id="KW-0472">Membrane</keyword>
<keyword evidence="2 6" id="KW-0812">Transmembrane</keyword>
<name>F1L1G9_ASCSU</name>
<feature type="transmembrane region" description="Helical" evidence="6">
    <location>
        <begin position="102"/>
        <end position="125"/>
    </location>
</feature>
<dbReference type="EMBL" id="JI169565">
    <property type="protein sequence ID" value="ADY43973.1"/>
    <property type="molecule type" value="mRNA"/>
</dbReference>
<dbReference type="GO" id="GO:0008521">
    <property type="term" value="F:acetyl-CoA transmembrane transporter activity"/>
    <property type="evidence" value="ECO:0007669"/>
    <property type="project" value="InterPro"/>
</dbReference>
<protein>
    <submittedName>
        <fullName evidence="7">Acetyl-coenzyme A transporter 1</fullName>
    </submittedName>
</protein>
<feature type="region of interest" description="Disordered" evidence="5">
    <location>
        <begin position="1"/>
        <end position="29"/>
    </location>
</feature>
<dbReference type="InterPro" id="IPR036259">
    <property type="entry name" value="MFS_trans_sf"/>
</dbReference>
<feature type="transmembrane region" description="Helical" evidence="6">
    <location>
        <begin position="286"/>
        <end position="312"/>
    </location>
</feature>
<dbReference type="InterPro" id="IPR024371">
    <property type="entry name" value="AcetylCoA_trans_1-like"/>
</dbReference>
<dbReference type="PANTHER" id="PTHR12778">
    <property type="entry name" value="SOLUTE CARRIER FAMILY 33 ACETYL-COA TRANSPORTER -RELATED"/>
    <property type="match status" value="1"/>
</dbReference>
<sequence>MADEIRRRRRLENSMLDEEDSDGPTTTGDVLADEPVLGLAYTGPQFPLLFRPRTRTLSSTRSSISEIGDHYEREGLLHPEKLAVDPSLNWLQRTQKSLRGDFSSICLLLFLYLLQGIPLGLIAAIPLVLSSKNASYGQQAVFSFAYWPFSLKLLWAPIVDSVYWKRMGRRKSWMVPCQYLIGTFMLVLSYKVADIMGDNDTQSSGKAPNVVFLMLVFLPLNFLAATQDIAVDGWALTMLSRKNVGYASTCNAVGQTAGFFLGNVVYLTLDSPDFANRFFRSEPQPYGLVSLSGFVFFWGWVFLITTTLVLVFKKEVDHSITPSSPDEGEELELGIVDTYAVLWKIVRLKPMLWLLIVLLTGKIAFAATDGITGLKLIGMGMPKDKLSSMAVFLTPLQVLLPWMIGKYTAGPRPLNVFLLAYPYRIFMGGVFAALVWWTPSFRLPGGDFPLMLYAIWVAGYCFHQVASYCMFVSMMAFNAQISDPKIGGTYMTLLNTLNNLGGNWPVTLILSLTDYFTFKDCVVKNTKTVLYSCNTKALMDQCTKGGDVCEVHIDGYYIAVALCSVIGIVWFKTLFSKIKYFQKIPRSEWSVIKK</sequence>
<dbReference type="InterPro" id="IPR004752">
    <property type="entry name" value="AmpG_permease/AT-1"/>
</dbReference>
<feature type="transmembrane region" description="Helical" evidence="6">
    <location>
        <begin position="210"/>
        <end position="231"/>
    </location>
</feature>
<dbReference type="GO" id="GO:0016020">
    <property type="term" value="C:membrane"/>
    <property type="evidence" value="ECO:0007669"/>
    <property type="project" value="UniProtKB-SubCell"/>
</dbReference>
<feature type="transmembrane region" description="Helical" evidence="6">
    <location>
        <begin position="416"/>
        <end position="438"/>
    </location>
</feature>
<feature type="transmembrane region" description="Helical" evidence="6">
    <location>
        <begin position="386"/>
        <end position="404"/>
    </location>
</feature>
<evidence type="ECO:0000256" key="1">
    <source>
        <dbReference type="ARBA" id="ARBA00004141"/>
    </source>
</evidence>
<reference evidence="7" key="1">
    <citation type="journal article" date="2011" name="Genome Res.">
        <title>Deep small RNA sequencing from the nematode Ascaris reveals conservation, functional diversification, and novel developmental profiles.</title>
        <authorList>
            <person name="Wang J."/>
            <person name="Czech B."/>
            <person name="Crunk A."/>
            <person name="Wallace A."/>
            <person name="Mitreva M."/>
            <person name="Hannon G.J."/>
            <person name="Davis R.E."/>
        </authorList>
    </citation>
    <scope>NUCLEOTIDE SEQUENCE</scope>
</reference>
<feature type="transmembrane region" description="Helical" evidence="6">
    <location>
        <begin position="556"/>
        <end position="575"/>
    </location>
</feature>
<evidence type="ECO:0000256" key="4">
    <source>
        <dbReference type="ARBA" id="ARBA00023136"/>
    </source>
</evidence>